<dbReference type="InterPro" id="IPR036188">
    <property type="entry name" value="FAD/NAD-bd_sf"/>
</dbReference>
<dbReference type="Gene3D" id="3.50.50.60">
    <property type="entry name" value="FAD/NAD(P)-binding domain"/>
    <property type="match status" value="2"/>
</dbReference>
<reference evidence="4 5" key="1">
    <citation type="submission" date="2020-04" db="EMBL/GenBank/DDBJ databases">
        <authorList>
            <person name="De Canck E."/>
        </authorList>
    </citation>
    <scope>NUCLEOTIDE SEQUENCE [LARGE SCALE GENOMIC DNA]</scope>
    <source>
        <strain evidence="4 5">LMG 3458</strain>
    </source>
</reference>
<protein>
    <submittedName>
        <fullName evidence="4">Thioredoxin reductase</fullName>
        <ecNumber evidence="4">1.8.1.9</ecNumber>
    </submittedName>
</protein>
<evidence type="ECO:0000259" key="3">
    <source>
        <dbReference type="Pfam" id="PF07992"/>
    </source>
</evidence>
<name>A0A6S7AKL5_9BURK</name>
<keyword evidence="1" id="KW-0285">Flavoprotein</keyword>
<feature type="domain" description="FAD/NAD(P)-binding" evidence="3">
    <location>
        <begin position="10"/>
        <end position="150"/>
    </location>
</feature>
<keyword evidence="2 4" id="KW-0560">Oxidoreductase</keyword>
<gene>
    <name evidence="4" type="primary">trxB_3</name>
    <name evidence="4" type="ORF">LMG3458_05287</name>
</gene>
<dbReference type="Proteomes" id="UP000494111">
    <property type="component" value="Unassembled WGS sequence"/>
</dbReference>
<evidence type="ECO:0000313" key="4">
    <source>
        <dbReference type="EMBL" id="CAB3735994.1"/>
    </source>
</evidence>
<dbReference type="SUPFAM" id="SSF51905">
    <property type="entry name" value="FAD/NAD(P)-binding domain"/>
    <property type="match status" value="1"/>
</dbReference>
<organism evidence="4 5">
    <name type="scientific">Achromobacter deleyi</name>
    <dbReference type="NCBI Taxonomy" id="1353891"/>
    <lineage>
        <taxon>Bacteria</taxon>
        <taxon>Pseudomonadati</taxon>
        <taxon>Pseudomonadota</taxon>
        <taxon>Betaproteobacteria</taxon>
        <taxon>Burkholderiales</taxon>
        <taxon>Alcaligenaceae</taxon>
        <taxon>Achromobacter</taxon>
    </lineage>
</organism>
<evidence type="ECO:0000256" key="1">
    <source>
        <dbReference type="ARBA" id="ARBA00022630"/>
    </source>
</evidence>
<accession>A0A6S7AKL5</accession>
<proteinExistence type="predicted"/>
<dbReference type="InterPro" id="IPR023753">
    <property type="entry name" value="FAD/NAD-binding_dom"/>
</dbReference>
<dbReference type="EMBL" id="CADIJO010000027">
    <property type="protein sequence ID" value="CAB3735994.1"/>
    <property type="molecule type" value="Genomic_DNA"/>
</dbReference>
<evidence type="ECO:0000313" key="5">
    <source>
        <dbReference type="Proteomes" id="UP000494111"/>
    </source>
</evidence>
<sequence length="311" mass="32892">MQLEIQPPRYDAVIVGGSFAGLSAAMQLARARRRIALVDAGLPRNRYAAHSHGFLGLDGKSPAEIVRIGRHQLAAYGTVDFVDGTATLAEESAGRFLVTMDDGRVLHASRLVLATGMRDELPALPGLQERWGQTVLHCPYCHGYEVADRPLGVLAAHPLSAHQAALLPDWGPTTYFTQGEFEPDAEQAALLAARGVRIERTPVVGLLGQAPHIDAVQLADGRRLLINAIFVAARVHMASPLAMQLGCAFDEGPMGPYLRVDDFKQTTVPGVFAAGDATLPMANATLASASGVMAGGGVHNSLVRAALRSLG</sequence>
<dbReference type="PANTHER" id="PTHR48105">
    <property type="entry name" value="THIOREDOXIN REDUCTASE 1-RELATED-RELATED"/>
    <property type="match status" value="1"/>
</dbReference>
<dbReference type="AlphaFoldDB" id="A0A6S7AKL5"/>
<evidence type="ECO:0000256" key="2">
    <source>
        <dbReference type="ARBA" id="ARBA00023002"/>
    </source>
</evidence>
<dbReference type="PRINTS" id="PR00368">
    <property type="entry name" value="FADPNR"/>
</dbReference>
<dbReference type="PRINTS" id="PR00469">
    <property type="entry name" value="PNDRDTASEII"/>
</dbReference>
<dbReference type="EC" id="1.8.1.9" evidence="4"/>
<dbReference type="Pfam" id="PF07992">
    <property type="entry name" value="Pyr_redox_2"/>
    <property type="match status" value="2"/>
</dbReference>
<dbReference type="InterPro" id="IPR050097">
    <property type="entry name" value="Ferredoxin-NADP_redctase_2"/>
</dbReference>
<dbReference type="GO" id="GO:0004791">
    <property type="term" value="F:thioredoxin-disulfide reductase (NADPH) activity"/>
    <property type="evidence" value="ECO:0007669"/>
    <property type="project" value="UniProtKB-EC"/>
</dbReference>
<feature type="domain" description="FAD/NAD(P)-binding" evidence="3">
    <location>
        <begin position="189"/>
        <end position="291"/>
    </location>
</feature>
<dbReference type="RefSeq" id="WP_175195240.1">
    <property type="nucleotide sequence ID" value="NZ_CADIJO010000027.1"/>
</dbReference>